<dbReference type="Proteomes" id="UP001233172">
    <property type="component" value="Unassembled WGS sequence"/>
</dbReference>
<evidence type="ECO:0000256" key="5">
    <source>
        <dbReference type="SAM" id="Phobius"/>
    </source>
</evidence>
<feature type="domain" description="G-protein coupled receptors family 1 profile" evidence="6">
    <location>
        <begin position="153"/>
        <end position="350"/>
    </location>
</feature>
<accession>A0AAD8B4J4</accession>
<feature type="transmembrane region" description="Helical" evidence="5">
    <location>
        <begin position="63"/>
        <end position="83"/>
    </location>
</feature>
<feature type="transmembrane region" description="Helical" evidence="5">
    <location>
        <begin position="179"/>
        <end position="199"/>
    </location>
</feature>
<gene>
    <name evidence="7" type="ORF">Bpfe_023229</name>
</gene>
<organism evidence="7 8">
    <name type="scientific">Biomphalaria pfeifferi</name>
    <name type="common">Bloodfluke planorb</name>
    <name type="synonym">Freshwater snail</name>
    <dbReference type="NCBI Taxonomy" id="112525"/>
    <lineage>
        <taxon>Eukaryota</taxon>
        <taxon>Metazoa</taxon>
        <taxon>Spiralia</taxon>
        <taxon>Lophotrochozoa</taxon>
        <taxon>Mollusca</taxon>
        <taxon>Gastropoda</taxon>
        <taxon>Heterobranchia</taxon>
        <taxon>Euthyneura</taxon>
        <taxon>Panpulmonata</taxon>
        <taxon>Hygrophila</taxon>
        <taxon>Lymnaeoidea</taxon>
        <taxon>Planorbidae</taxon>
        <taxon>Biomphalaria</taxon>
    </lineage>
</organism>
<reference evidence="7" key="2">
    <citation type="submission" date="2023-04" db="EMBL/GenBank/DDBJ databases">
        <authorList>
            <person name="Bu L."/>
            <person name="Lu L."/>
            <person name="Laidemitt M.R."/>
            <person name="Zhang S.M."/>
            <person name="Mutuku M."/>
            <person name="Mkoji G."/>
            <person name="Steinauer M."/>
            <person name="Loker E.S."/>
        </authorList>
    </citation>
    <scope>NUCLEOTIDE SEQUENCE</scope>
    <source>
        <strain evidence="7">KasaAsao</strain>
        <tissue evidence="7">Whole Snail</tissue>
    </source>
</reference>
<dbReference type="SUPFAM" id="SSF81321">
    <property type="entry name" value="Family A G protein-coupled receptor-like"/>
    <property type="match status" value="1"/>
</dbReference>
<dbReference type="GO" id="GO:0016020">
    <property type="term" value="C:membrane"/>
    <property type="evidence" value="ECO:0007669"/>
    <property type="project" value="UniProtKB-SubCell"/>
</dbReference>
<keyword evidence="3 5" id="KW-1133">Transmembrane helix</keyword>
<dbReference type="EMBL" id="JASAOG010000152">
    <property type="protein sequence ID" value="KAK0047377.1"/>
    <property type="molecule type" value="Genomic_DNA"/>
</dbReference>
<evidence type="ECO:0000256" key="4">
    <source>
        <dbReference type="ARBA" id="ARBA00023136"/>
    </source>
</evidence>
<dbReference type="InterPro" id="IPR052954">
    <property type="entry name" value="GPCR-Ligand_Int"/>
</dbReference>
<evidence type="ECO:0000313" key="8">
    <source>
        <dbReference type="Proteomes" id="UP001233172"/>
    </source>
</evidence>
<evidence type="ECO:0000313" key="7">
    <source>
        <dbReference type="EMBL" id="KAK0047377.1"/>
    </source>
</evidence>
<evidence type="ECO:0000259" key="6">
    <source>
        <dbReference type="PROSITE" id="PS50262"/>
    </source>
</evidence>
<proteinExistence type="predicted"/>
<dbReference type="Gene3D" id="1.20.1070.10">
    <property type="entry name" value="Rhodopsin 7-helix transmembrane proteins"/>
    <property type="match status" value="1"/>
</dbReference>
<protein>
    <submittedName>
        <fullName evidence="7">Polyketide synthase 16</fullName>
    </submittedName>
</protein>
<comment type="subcellular location">
    <subcellularLocation>
        <location evidence="1">Membrane</location>
    </subcellularLocation>
</comment>
<sequence length="378" mass="42334">MNASSSAQFSLNENNVLKVLENFTVINYAVVTSLIAVFGLVANVINLNIFLKHGIRHSYTMNFVMLSASDFCGLSAALLYGLACNPMLPELPFEPIGVAYLMAGALYCRSVVLIVQGSFPRAAEGSRFRLIACFMSTVYPRAFFSKMSCSITVMMTVQRCLCVSAPLKLRNRLTPTRTLTCLMLIAVGMVFVNFIHPFFGSFQLGFDLEPTKNRTTLKMLSRSSYNDIKVVSSLLNSLVFLALFAIELMSTSILIIKLHSYSIWRQLVVFPRTITAKERSHKGKHISRVIVALSVILLISYTPYAVSCLVTMSLDLSGATGQLVNHLTKLMWSVSFVLQNIHSSISIFVYYNMSLIYRKTFQNLIFHRQIKLKDTNKS</sequence>
<dbReference type="PANTHER" id="PTHR46641">
    <property type="entry name" value="FMRFAMIDE RECEPTOR-RELATED"/>
    <property type="match status" value="1"/>
</dbReference>
<feature type="transmembrane region" description="Helical" evidence="5">
    <location>
        <begin position="234"/>
        <end position="256"/>
    </location>
</feature>
<comment type="caution">
    <text evidence="7">The sequence shown here is derived from an EMBL/GenBank/DDBJ whole genome shotgun (WGS) entry which is preliminary data.</text>
</comment>
<evidence type="ECO:0000256" key="2">
    <source>
        <dbReference type="ARBA" id="ARBA00022692"/>
    </source>
</evidence>
<keyword evidence="4 5" id="KW-0472">Membrane</keyword>
<feature type="transmembrane region" description="Helical" evidence="5">
    <location>
        <begin position="25"/>
        <end position="51"/>
    </location>
</feature>
<feature type="transmembrane region" description="Helical" evidence="5">
    <location>
        <begin position="289"/>
        <end position="312"/>
    </location>
</feature>
<keyword evidence="8" id="KW-1185">Reference proteome</keyword>
<name>A0AAD8B4J4_BIOPF</name>
<reference evidence="7" key="1">
    <citation type="journal article" date="2023" name="PLoS Negl. Trop. Dis.">
        <title>A genome sequence for Biomphalaria pfeifferi, the major vector snail for the human-infecting parasite Schistosoma mansoni.</title>
        <authorList>
            <person name="Bu L."/>
            <person name="Lu L."/>
            <person name="Laidemitt M.R."/>
            <person name="Zhang S.M."/>
            <person name="Mutuku M."/>
            <person name="Mkoji G."/>
            <person name="Steinauer M."/>
            <person name="Loker E.S."/>
        </authorList>
    </citation>
    <scope>NUCLEOTIDE SEQUENCE</scope>
    <source>
        <strain evidence="7">KasaAsao</strain>
    </source>
</reference>
<evidence type="ECO:0000256" key="1">
    <source>
        <dbReference type="ARBA" id="ARBA00004370"/>
    </source>
</evidence>
<keyword evidence="2 5" id="KW-0812">Transmembrane</keyword>
<dbReference type="PANTHER" id="PTHR46641:SF18">
    <property type="entry name" value="G-PROTEIN COUPLED RECEPTORS FAMILY 1 PROFILE DOMAIN-CONTAINING PROTEIN"/>
    <property type="match status" value="1"/>
</dbReference>
<dbReference type="AlphaFoldDB" id="A0AAD8B4J4"/>
<dbReference type="InterPro" id="IPR017452">
    <property type="entry name" value="GPCR_Rhodpsn_7TM"/>
</dbReference>
<feature type="transmembrane region" description="Helical" evidence="5">
    <location>
        <begin position="95"/>
        <end position="115"/>
    </location>
</feature>
<feature type="transmembrane region" description="Helical" evidence="5">
    <location>
        <begin position="332"/>
        <end position="351"/>
    </location>
</feature>
<dbReference type="PROSITE" id="PS50262">
    <property type="entry name" value="G_PROTEIN_RECEP_F1_2"/>
    <property type="match status" value="1"/>
</dbReference>
<evidence type="ECO:0000256" key="3">
    <source>
        <dbReference type="ARBA" id="ARBA00022989"/>
    </source>
</evidence>